<dbReference type="Gene3D" id="3.40.50.150">
    <property type="entry name" value="Vaccinia Virus protein VP39"/>
    <property type="match status" value="1"/>
</dbReference>
<dbReference type="Gene3D" id="6.20.50.110">
    <property type="entry name" value="Methyltransferase, zinc-binding domain"/>
    <property type="match status" value="1"/>
</dbReference>
<dbReference type="Pfam" id="PF08421">
    <property type="entry name" value="Methyltransf_13"/>
    <property type="match status" value="1"/>
</dbReference>
<dbReference type="InterPro" id="IPR013630">
    <property type="entry name" value="Methyltransf_Zn-bd_dom_put"/>
</dbReference>
<dbReference type="PANTHER" id="PTHR43861">
    <property type="entry name" value="TRANS-ACONITATE 2-METHYLTRANSFERASE-RELATED"/>
    <property type="match status" value="1"/>
</dbReference>
<reference evidence="3 4" key="1">
    <citation type="submission" date="2016-04" db="EMBL/GenBank/DDBJ databases">
        <title>Draft genome sequence of freshwater magnetotactic bacteria Magnetospirillum marisnigri SP-1 and Magnetospirillum moscoviense BB-1.</title>
        <authorList>
            <person name="Koziaeva V."/>
            <person name="Dziuba M.V."/>
            <person name="Ivanov T.M."/>
            <person name="Kuznetsov B."/>
            <person name="Grouzdev D.S."/>
        </authorList>
    </citation>
    <scope>NUCLEOTIDE SEQUENCE [LARGE SCALE GENOMIC DNA]</scope>
    <source>
        <strain evidence="3 4">BB-1</strain>
    </source>
</reference>
<dbReference type="InterPro" id="IPR038576">
    <property type="entry name" value="Methyltransf_Zn-bd_dom_put_sf"/>
</dbReference>
<evidence type="ECO:0000259" key="2">
    <source>
        <dbReference type="Pfam" id="PF08484"/>
    </source>
</evidence>
<dbReference type="Gene3D" id="6.10.250.3100">
    <property type="match status" value="1"/>
</dbReference>
<dbReference type="Pfam" id="PF08484">
    <property type="entry name" value="Methyltransf_14"/>
    <property type="match status" value="1"/>
</dbReference>
<evidence type="ECO:0000313" key="4">
    <source>
        <dbReference type="Proteomes" id="UP000078543"/>
    </source>
</evidence>
<organism evidence="3 4">
    <name type="scientific">Magnetospirillum moscoviense</name>
    <dbReference type="NCBI Taxonomy" id="1437059"/>
    <lineage>
        <taxon>Bacteria</taxon>
        <taxon>Pseudomonadati</taxon>
        <taxon>Pseudomonadota</taxon>
        <taxon>Alphaproteobacteria</taxon>
        <taxon>Rhodospirillales</taxon>
        <taxon>Rhodospirillaceae</taxon>
        <taxon>Magnetospirillum</taxon>
    </lineage>
</organism>
<proteinExistence type="predicted"/>
<protein>
    <recommendedName>
        <fullName evidence="5">Methyltransferase</fullName>
    </recommendedName>
</protein>
<dbReference type="RefSeq" id="WP_172822195.1">
    <property type="nucleotide sequence ID" value="NZ_LWQU01000104.1"/>
</dbReference>
<sequence length="414" mass="45194">MSMRMRVRTTCRICGGSHLVRTLDLGAQPPSNSFLAPADIAAEQAFPLEMHLCTDCGLSQLVHIVYSEDIFDEYLYLSSTSRALCQHYQGLIDGALARFDPPAGALAVDIGCNDGIMLRRYPEGRCRLLGIEPSSAGKCAREAGFEVIDQFFEAGLAERLATSHGRAALITATNVFAHVDDIASFAAGVRTLLADDGVFIIEFPYLVDMVERLYFDTIYHEHLCYLALTPLDHLFAKVGLRAFRVERTEVGASGPALRLFVCRAESARATEDSITAMRADEQAWGITDPARYRDFAARVERIRDRILALIAEVKAKGGRVGAYGAPAKGNTLLNYLKLGPSDIEMVAENNALKVGKVTPGSHIPIVGDDSFLASGIDTALLLTWNYLDFFLGNSDFIKKGGKFIVPLPDVKIVP</sequence>
<keyword evidence="4" id="KW-1185">Reference proteome</keyword>
<dbReference type="SUPFAM" id="SSF53335">
    <property type="entry name" value="S-adenosyl-L-methionine-dependent methyltransferases"/>
    <property type="match status" value="1"/>
</dbReference>
<accession>A0A178MYD1</accession>
<name>A0A178MYD1_9PROT</name>
<dbReference type="Proteomes" id="UP000078543">
    <property type="component" value="Unassembled WGS sequence"/>
</dbReference>
<dbReference type="Gene3D" id="3.40.50.720">
    <property type="entry name" value="NAD(P)-binding Rossmann-like Domain"/>
    <property type="match status" value="1"/>
</dbReference>
<feature type="domain" description="C-methyltransferase" evidence="2">
    <location>
        <begin position="254"/>
        <end position="408"/>
    </location>
</feature>
<dbReference type="EMBL" id="LWQU01000104">
    <property type="protein sequence ID" value="OAN55035.1"/>
    <property type="molecule type" value="Genomic_DNA"/>
</dbReference>
<evidence type="ECO:0000259" key="1">
    <source>
        <dbReference type="Pfam" id="PF08421"/>
    </source>
</evidence>
<evidence type="ECO:0000313" key="3">
    <source>
        <dbReference type="EMBL" id="OAN55035.1"/>
    </source>
</evidence>
<dbReference type="PANTHER" id="PTHR43861:SF5">
    <property type="entry name" value="BLL5978 PROTEIN"/>
    <property type="match status" value="1"/>
</dbReference>
<dbReference type="InterPro" id="IPR013691">
    <property type="entry name" value="MeTrfase_14"/>
</dbReference>
<comment type="caution">
    <text evidence="3">The sequence shown here is derived from an EMBL/GenBank/DDBJ whole genome shotgun (WGS) entry which is preliminary data.</text>
</comment>
<dbReference type="InterPro" id="IPR029063">
    <property type="entry name" value="SAM-dependent_MTases_sf"/>
</dbReference>
<dbReference type="Pfam" id="PF13489">
    <property type="entry name" value="Methyltransf_23"/>
    <property type="match status" value="1"/>
</dbReference>
<feature type="domain" description="Methyltransferase putative zinc binding" evidence="1">
    <location>
        <begin position="11"/>
        <end position="71"/>
    </location>
</feature>
<gene>
    <name evidence="3" type="ORF">A6A05_00300</name>
</gene>
<dbReference type="AlphaFoldDB" id="A0A178MYD1"/>
<evidence type="ECO:0008006" key="5">
    <source>
        <dbReference type="Google" id="ProtNLM"/>
    </source>
</evidence>
<dbReference type="STRING" id="1437059.A6A05_00300"/>